<dbReference type="EMBL" id="UHDZ01000001">
    <property type="protein sequence ID" value="SUM74448.1"/>
    <property type="molecule type" value="Genomic_DNA"/>
</dbReference>
<keyword evidence="5" id="KW-0472">Membrane</keyword>
<proteinExistence type="predicted"/>
<gene>
    <name evidence="6" type="ORF">NCTC11807_02624</name>
</gene>
<evidence type="ECO:0000256" key="1">
    <source>
        <dbReference type="ARBA" id="ARBA00022448"/>
    </source>
</evidence>
<keyword evidence="7" id="KW-1185">Reference proteome</keyword>
<dbReference type="Pfam" id="PF10070">
    <property type="entry name" value="DabA"/>
    <property type="match status" value="1"/>
</dbReference>
<accession>A0A380H8X0</accession>
<dbReference type="InterPro" id="IPR018752">
    <property type="entry name" value="DabA"/>
</dbReference>
<keyword evidence="6" id="KW-0830">Ubiquinone</keyword>
<evidence type="ECO:0000313" key="6">
    <source>
        <dbReference type="EMBL" id="SUM74448.1"/>
    </source>
</evidence>
<dbReference type="PANTHER" id="PTHR38344">
    <property type="entry name" value="UPF0753 PROTEIN AQ_863"/>
    <property type="match status" value="1"/>
</dbReference>
<keyword evidence="2" id="KW-1003">Cell membrane</keyword>
<reference evidence="6 7" key="1">
    <citation type="submission" date="2018-06" db="EMBL/GenBank/DDBJ databases">
        <authorList>
            <consortium name="Pathogen Informatics"/>
            <person name="Doyle S."/>
        </authorList>
    </citation>
    <scope>NUCLEOTIDE SEQUENCE [LARGE SCALE GENOMIC DNA]</scope>
    <source>
        <strain evidence="6 7">NCTC11807</strain>
    </source>
</reference>
<protein>
    <submittedName>
        <fullName evidence="6">Putative transmembrane protein coupled to NADH-ubiquinone oxidoreductase chain 5</fullName>
    </submittedName>
</protein>
<keyword evidence="4" id="KW-0862">Zinc</keyword>
<evidence type="ECO:0000256" key="4">
    <source>
        <dbReference type="ARBA" id="ARBA00022833"/>
    </source>
</evidence>
<dbReference type="AlphaFoldDB" id="A0A380H8X0"/>
<evidence type="ECO:0000256" key="5">
    <source>
        <dbReference type="ARBA" id="ARBA00023136"/>
    </source>
</evidence>
<organism evidence="6 7">
    <name type="scientific">Staphylococcus saccharolyticus</name>
    <dbReference type="NCBI Taxonomy" id="33028"/>
    <lineage>
        <taxon>Bacteria</taxon>
        <taxon>Bacillati</taxon>
        <taxon>Bacillota</taxon>
        <taxon>Bacilli</taxon>
        <taxon>Bacillales</taxon>
        <taxon>Staphylococcaceae</taxon>
        <taxon>Staphylococcus</taxon>
    </lineage>
</organism>
<evidence type="ECO:0000256" key="2">
    <source>
        <dbReference type="ARBA" id="ARBA00022475"/>
    </source>
</evidence>
<dbReference type="PANTHER" id="PTHR38344:SF1">
    <property type="entry name" value="INORGANIC CARBON TRANSPORTER SUBUNIT DABA-RELATED"/>
    <property type="match status" value="1"/>
</dbReference>
<keyword evidence="3" id="KW-0479">Metal-binding</keyword>
<sequence>MTQYQQDISEFIERAKRVINPLSPISIFAARNPWEGLEDSTFDQVAVWLKDIRDIDIYPQHAAIQTAINRGEIDVHVFEDLLYSDLKRYMNSFSEDELHAYIEHAKHVKPVDDRFLSSTDYLKLEQWVKTYYKEYDNKQLVRAESADRLTSEGKPLIEILDAHIIKWAKLYLDDFQSSWTMPRRNQGFYRAWKHLAQHDPMLNKEQRLKVKDLPNKADEAIARAIQRLKLTRENQQAYIESQLLSLPGWAGMMYYRAENDENERKLLIDYVAVRLFVEMLLLDSQFETTSHQPFYIKKG</sequence>
<name>A0A380H8X0_9STAP</name>
<keyword evidence="1" id="KW-0813">Transport</keyword>
<keyword evidence="6" id="KW-0812">Transmembrane</keyword>
<dbReference type="GO" id="GO:0046872">
    <property type="term" value="F:metal ion binding"/>
    <property type="evidence" value="ECO:0007669"/>
    <property type="project" value="UniProtKB-KW"/>
</dbReference>
<evidence type="ECO:0000256" key="3">
    <source>
        <dbReference type="ARBA" id="ARBA00022723"/>
    </source>
</evidence>
<dbReference type="Proteomes" id="UP000255425">
    <property type="component" value="Unassembled WGS sequence"/>
</dbReference>
<evidence type="ECO:0000313" key="7">
    <source>
        <dbReference type="Proteomes" id="UP000255425"/>
    </source>
</evidence>